<dbReference type="PANTHER" id="PTHR43673">
    <property type="entry name" value="NAD(P)H NITROREDUCTASE YDGI-RELATED"/>
    <property type="match status" value="1"/>
</dbReference>
<feature type="domain" description="Nitroreductase" evidence="4">
    <location>
        <begin position="7"/>
        <end position="194"/>
    </location>
</feature>
<keyword evidence="3" id="KW-0560">Oxidoreductase</keyword>
<sequence length="218" mass="24030">MDLLHTLKTRYATKAYDATRRIPEETVTQLLEALRYSPSSVNAQPWHFIVADDEAGKQRLAKATPDVGSLAYNRPKILQASHVVVLCARNELSEAYLTEVLNKEEQDGRYADKAAREWLAAARAGYVQQHIDAGDVAHWNQKQVYLAQGVLLLSAGLLGVDATPIEGFLPEAIAEEFDLESKGLTPLVMISLGYHSDKDGNARLPKSRLSAEVVFSKA</sequence>
<evidence type="ECO:0000256" key="3">
    <source>
        <dbReference type="ARBA" id="ARBA00023002"/>
    </source>
</evidence>
<dbReference type="InterPro" id="IPR000415">
    <property type="entry name" value="Nitroreductase-like"/>
</dbReference>
<evidence type="ECO:0000313" key="5">
    <source>
        <dbReference type="EMBL" id="MBA5724994.1"/>
    </source>
</evidence>
<comment type="caution">
    <text evidence="5">The sequence shown here is derived from an EMBL/GenBank/DDBJ whole genome shotgun (WGS) entry which is preliminary data.</text>
</comment>
<dbReference type="Pfam" id="PF00881">
    <property type="entry name" value="Nitroreductase"/>
    <property type="match status" value="1"/>
</dbReference>
<dbReference type="Gene3D" id="3.40.109.10">
    <property type="entry name" value="NADH Oxidase"/>
    <property type="match status" value="1"/>
</dbReference>
<dbReference type="Proteomes" id="UP001516390">
    <property type="component" value="Unassembled WGS sequence"/>
</dbReference>
<accession>A0ABR5ZL45</accession>
<dbReference type="CDD" id="cd02149">
    <property type="entry name" value="NfsB-like"/>
    <property type="match status" value="1"/>
</dbReference>
<keyword evidence="2" id="KW-0521">NADP</keyword>
<dbReference type="SUPFAM" id="SSF55469">
    <property type="entry name" value="FMN-dependent nitroreductase-like"/>
    <property type="match status" value="1"/>
</dbReference>
<dbReference type="EMBL" id="NWUS01000001">
    <property type="protein sequence ID" value="MBA5724994.1"/>
    <property type="molecule type" value="Genomic_DNA"/>
</dbReference>
<name>A0ABR5ZL45_9PROT</name>
<dbReference type="InterPro" id="IPR033878">
    <property type="entry name" value="NfsB-like"/>
</dbReference>
<dbReference type="PANTHER" id="PTHR43673:SF10">
    <property type="entry name" value="NADH DEHYDROGENASE_NAD(P)H NITROREDUCTASE XCC3605-RELATED"/>
    <property type="match status" value="1"/>
</dbReference>
<dbReference type="RefSeq" id="WP_182080945.1">
    <property type="nucleotide sequence ID" value="NZ_NWUS01000001.1"/>
</dbReference>
<reference evidence="5 6" key="1">
    <citation type="submission" date="2017-09" db="EMBL/GenBank/DDBJ databases">
        <authorList>
            <person name="Jakob F."/>
        </authorList>
    </citation>
    <scope>NUCLEOTIDE SEQUENCE [LARGE SCALE GENOMIC DNA]</scope>
    <source>
        <strain evidence="5 6">TMW 2.1880</strain>
    </source>
</reference>
<protein>
    <submittedName>
        <fullName evidence="5">Oxygen-insensitive NAD(P)H nitroreductase</fullName>
    </submittedName>
</protein>
<keyword evidence="6" id="KW-1185">Reference proteome</keyword>
<dbReference type="InterPro" id="IPR029479">
    <property type="entry name" value="Nitroreductase"/>
</dbReference>
<evidence type="ECO:0000256" key="2">
    <source>
        <dbReference type="ARBA" id="ARBA00022857"/>
    </source>
</evidence>
<proteinExistence type="inferred from homology"/>
<evidence type="ECO:0000256" key="1">
    <source>
        <dbReference type="ARBA" id="ARBA00007118"/>
    </source>
</evidence>
<organism evidence="5 6">
    <name type="scientific">Bombella favorum</name>
    <dbReference type="NCBI Taxonomy" id="2039164"/>
    <lineage>
        <taxon>Bacteria</taxon>
        <taxon>Pseudomonadati</taxon>
        <taxon>Pseudomonadota</taxon>
        <taxon>Alphaproteobacteria</taxon>
        <taxon>Acetobacterales</taxon>
        <taxon>Acetobacteraceae</taxon>
        <taxon>Bombella</taxon>
    </lineage>
</organism>
<comment type="similarity">
    <text evidence="1">Belongs to the nitroreductase family.</text>
</comment>
<evidence type="ECO:0000259" key="4">
    <source>
        <dbReference type="Pfam" id="PF00881"/>
    </source>
</evidence>
<gene>
    <name evidence="5" type="ORF">CPA57_01700</name>
</gene>
<dbReference type="NCBIfam" id="NF008275">
    <property type="entry name" value="PRK11053.1"/>
    <property type="match status" value="1"/>
</dbReference>
<evidence type="ECO:0000313" key="6">
    <source>
        <dbReference type="Proteomes" id="UP001516390"/>
    </source>
</evidence>